<accession>A0ABP6VY85</accession>
<gene>
    <name evidence="3" type="ORF">GCM10022419_024430</name>
</gene>
<dbReference type="EMBL" id="BAABDQ010000004">
    <property type="protein sequence ID" value="GAA3543385.1"/>
    <property type="molecule type" value="Genomic_DNA"/>
</dbReference>
<feature type="transmembrane region" description="Helical" evidence="1">
    <location>
        <begin position="41"/>
        <end position="61"/>
    </location>
</feature>
<dbReference type="Pfam" id="PF18075">
    <property type="entry name" value="FtsX_ECD"/>
    <property type="match status" value="2"/>
</dbReference>
<organism evidence="3 4">
    <name type="scientific">Nonomuraea rosea</name>
    <dbReference type="NCBI Taxonomy" id="638574"/>
    <lineage>
        <taxon>Bacteria</taxon>
        <taxon>Bacillati</taxon>
        <taxon>Actinomycetota</taxon>
        <taxon>Actinomycetes</taxon>
        <taxon>Streptosporangiales</taxon>
        <taxon>Streptosporangiaceae</taxon>
        <taxon>Nonomuraea</taxon>
    </lineage>
</organism>
<dbReference type="Gene3D" id="3.30.70.3040">
    <property type="match status" value="2"/>
</dbReference>
<evidence type="ECO:0000259" key="2">
    <source>
        <dbReference type="Pfam" id="PF18075"/>
    </source>
</evidence>
<comment type="caution">
    <text evidence="3">The sequence shown here is derived from an EMBL/GenBank/DDBJ whole genome shotgun (WGS) entry which is preliminary data.</text>
</comment>
<keyword evidence="1" id="KW-1133">Transmembrane helix</keyword>
<name>A0ABP6VY85_9ACTN</name>
<keyword evidence="4" id="KW-1185">Reference proteome</keyword>
<dbReference type="InterPro" id="IPR040690">
    <property type="entry name" value="FtsX_ECD"/>
</dbReference>
<evidence type="ECO:0000313" key="4">
    <source>
        <dbReference type="Proteomes" id="UP001500630"/>
    </source>
</evidence>
<sequence>MNSPVEERLREALAEAGASIDTSTLRPLQARRRRPRVDLRLVAVAAVVAIAGATTAVVLGGPGDEDRAVATNVEPVRDDQAEVIVFLCTKSEPPCQERATPEQVKTVEQTVKRLPGVEEVFFDSQATAYDDFRKTYASNKALLDAVRVTDMSPSFRLKLSQGADRNEISRRLQGVLGIQTVSDLSQPTTADLPEVEPKVSVFLCAPSSAMPACGAKRTDDAASGVNEVAKGGKGVTGAQKEDLARLIESMPEVESFVFEDQATAYANFKRSFAASNKALVEATKVEDMPESFRLTMKPDARWEKAVSKLRRQPGVGQVSYLSTSCITKQSRLRGQYLIQQPEEKVCSSAG</sequence>
<dbReference type="Proteomes" id="UP001500630">
    <property type="component" value="Unassembled WGS sequence"/>
</dbReference>
<dbReference type="RefSeq" id="WP_345561161.1">
    <property type="nucleotide sequence ID" value="NZ_BAABDQ010000004.1"/>
</dbReference>
<keyword evidence="1" id="KW-0812">Transmembrane</keyword>
<keyword evidence="1" id="KW-0472">Membrane</keyword>
<proteinExistence type="predicted"/>
<feature type="domain" description="FtsX extracellular" evidence="2">
    <location>
        <begin position="199"/>
        <end position="318"/>
    </location>
</feature>
<feature type="domain" description="FtsX extracellular" evidence="2">
    <location>
        <begin position="82"/>
        <end position="181"/>
    </location>
</feature>
<reference evidence="4" key="1">
    <citation type="journal article" date="2019" name="Int. J. Syst. Evol. Microbiol.">
        <title>The Global Catalogue of Microorganisms (GCM) 10K type strain sequencing project: providing services to taxonomists for standard genome sequencing and annotation.</title>
        <authorList>
            <consortium name="The Broad Institute Genomics Platform"/>
            <consortium name="The Broad Institute Genome Sequencing Center for Infectious Disease"/>
            <person name="Wu L."/>
            <person name="Ma J."/>
        </authorList>
    </citation>
    <scope>NUCLEOTIDE SEQUENCE [LARGE SCALE GENOMIC DNA]</scope>
    <source>
        <strain evidence="4">JCM 17326</strain>
    </source>
</reference>
<evidence type="ECO:0000313" key="3">
    <source>
        <dbReference type="EMBL" id="GAA3543385.1"/>
    </source>
</evidence>
<protein>
    <recommendedName>
        <fullName evidence="2">FtsX extracellular domain-containing protein</fullName>
    </recommendedName>
</protein>
<evidence type="ECO:0000256" key="1">
    <source>
        <dbReference type="SAM" id="Phobius"/>
    </source>
</evidence>